<dbReference type="Proteomes" id="UP000581135">
    <property type="component" value="Unassembled WGS sequence"/>
</dbReference>
<keyword evidence="5" id="KW-1185">Reference proteome</keyword>
<dbReference type="GO" id="GO:0046872">
    <property type="term" value="F:metal ion binding"/>
    <property type="evidence" value="ECO:0007669"/>
    <property type="project" value="UniProtKB-KW"/>
</dbReference>
<dbReference type="Gene3D" id="3.30.2020.30">
    <property type="match status" value="1"/>
</dbReference>
<gene>
    <name evidence="4" type="ORF">FHR98_000124</name>
</gene>
<dbReference type="InterPro" id="IPR038492">
    <property type="entry name" value="GBBH-like_N_sf"/>
</dbReference>
<evidence type="ECO:0000256" key="1">
    <source>
        <dbReference type="ARBA" id="ARBA00022723"/>
    </source>
</evidence>
<proteinExistence type="predicted"/>
<comment type="caution">
    <text evidence="4">The sequence shown here is derived from an EMBL/GenBank/DDBJ whole genome shotgun (WGS) entry which is preliminary data.</text>
</comment>
<keyword evidence="2" id="KW-0408">Iron</keyword>
<accession>A0A839SPK7</accession>
<feature type="domain" description="Gamma-butyrobetaine hydroxylase-like N-terminal" evidence="3">
    <location>
        <begin position="22"/>
        <end position="105"/>
    </location>
</feature>
<dbReference type="RefSeq" id="WP_183414673.1">
    <property type="nucleotide sequence ID" value="NZ_JACHXA010000001.1"/>
</dbReference>
<evidence type="ECO:0000313" key="5">
    <source>
        <dbReference type="Proteomes" id="UP000581135"/>
    </source>
</evidence>
<sequence>MSNDAASSDGTWESNHWPTEISYAKATKHLKITFDNGVTFDYPAELLRVESPSAEVQGHGPSQKKTVPGRRHVGIMAIEPVGNYAVRLRFDDLHDTGIFSWKYLYDLGERQDEIWQAYLADLEKKGLSRDP</sequence>
<evidence type="ECO:0000259" key="3">
    <source>
        <dbReference type="Pfam" id="PF06155"/>
    </source>
</evidence>
<evidence type="ECO:0000256" key="2">
    <source>
        <dbReference type="ARBA" id="ARBA00023004"/>
    </source>
</evidence>
<evidence type="ECO:0000313" key="4">
    <source>
        <dbReference type="EMBL" id="MBB3063859.1"/>
    </source>
</evidence>
<reference evidence="4 5" key="1">
    <citation type="submission" date="2020-08" db="EMBL/GenBank/DDBJ databases">
        <title>Genomic Encyclopedia of Type Strains, Phase III (KMG-III): the genomes of soil and plant-associated and newly described type strains.</title>
        <authorList>
            <person name="Whitman W."/>
        </authorList>
    </citation>
    <scope>NUCLEOTIDE SEQUENCE [LARGE SCALE GENOMIC DNA]</scope>
    <source>
        <strain evidence="4 5">CECT 8803</strain>
    </source>
</reference>
<dbReference type="PANTHER" id="PTHR35303:SF5">
    <property type="entry name" value="OS02G0197800 PROTEIN"/>
    <property type="match status" value="1"/>
</dbReference>
<protein>
    <submittedName>
        <fullName evidence="4">DUF971 family protein</fullName>
    </submittedName>
</protein>
<dbReference type="EMBL" id="JACHXA010000001">
    <property type="protein sequence ID" value="MBB3063859.1"/>
    <property type="molecule type" value="Genomic_DNA"/>
</dbReference>
<name>A0A839SPK7_9PROT</name>
<dbReference type="Pfam" id="PF06155">
    <property type="entry name" value="GBBH-like_N"/>
    <property type="match status" value="1"/>
</dbReference>
<dbReference type="PANTHER" id="PTHR35303">
    <property type="entry name" value="OS02G0197800 PROTEIN"/>
    <property type="match status" value="1"/>
</dbReference>
<dbReference type="InterPro" id="IPR010376">
    <property type="entry name" value="GBBH-like_N"/>
</dbReference>
<organism evidence="4 5">
    <name type="scientific">Limibacillus halophilus</name>
    <dbReference type="NCBI Taxonomy" id="1579333"/>
    <lineage>
        <taxon>Bacteria</taxon>
        <taxon>Pseudomonadati</taxon>
        <taxon>Pseudomonadota</taxon>
        <taxon>Alphaproteobacteria</taxon>
        <taxon>Rhodospirillales</taxon>
        <taxon>Rhodovibrionaceae</taxon>
        <taxon>Limibacillus</taxon>
    </lineage>
</organism>
<dbReference type="AlphaFoldDB" id="A0A839SPK7"/>
<keyword evidence="1" id="KW-0479">Metal-binding</keyword>